<dbReference type="InterPro" id="IPR027417">
    <property type="entry name" value="P-loop_NTPase"/>
</dbReference>
<gene>
    <name evidence="1" type="ORF">UFOVP133_28</name>
</gene>
<evidence type="ECO:0000313" key="1">
    <source>
        <dbReference type="EMBL" id="CAB4130890.1"/>
    </source>
</evidence>
<accession>A0A6J5LD76</accession>
<dbReference type="NCBIfam" id="TIGR01630">
    <property type="entry name" value="psiM2_ORF9"/>
    <property type="match status" value="1"/>
</dbReference>
<reference evidence="1" key="1">
    <citation type="submission" date="2020-04" db="EMBL/GenBank/DDBJ databases">
        <authorList>
            <person name="Chiriac C."/>
            <person name="Salcher M."/>
            <person name="Ghai R."/>
            <person name="Kavagutti S V."/>
        </authorList>
    </citation>
    <scope>NUCLEOTIDE SEQUENCE</scope>
</reference>
<protein>
    <submittedName>
        <fullName evidence="1">Archaeophage PsiM2, terminase large subunit</fullName>
    </submittedName>
</protein>
<dbReference type="Gene3D" id="3.30.420.240">
    <property type="match status" value="1"/>
</dbReference>
<dbReference type="Gene3D" id="3.40.50.300">
    <property type="entry name" value="P-loop containing nucleotide triphosphate hydrolases"/>
    <property type="match status" value="1"/>
</dbReference>
<dbReference type="EMBL" id="LR796246">
    <property type="protein sequence ID" value="CAB4130890.1"/>
    <property type="molecule type" value="Genomic_DNA"/>
</dbReference>
<organism evidence="1">
    <name type="scientific">uncultured Caudovirales phage</name>
    <dbReference type="NCBI Taxonomy" id="2100421"/>
    <lineage>
        <taxon>Viruses</taxon>
        <taxon>Duplodnaviria</taxon>
        <taxon>Heunggongvirae</taxon>
        <taxon>Uroviricota</taxon>
        <taxon>Caudoviricetes</taxon>
        <taxon>Peduoviridae</taxon>
        <taxon>Maltschvirus</taxon>
        <taxon>Maltschvirus maltsch</taxon>
    </lineage>
</organism>
<sequence>MSKLTAPVMEGFVNSVLRKNFDKPAATPWFHKEIWELVTSNSKQVAIAAPRYHAKSTAVTHAYTLASVLFRESRYVLIVSDTVTQAVQFLGDIKKELLDNDDLRALFSVSSFPKDTEDDLIVEMEDGYTFRIQAKGSEQKLRGLKWANLRPDLVIGDDMENDEIVMNKDRRMKFKRWFYGALIPCISSSGKIRIVGTILHLDSLLENLMPSSQLAHHKGHKMFIQEDLKEYSLNKLPWKSVKYRAHTDDFKTLLWPEMKSAEDFRMQKEDYVRQGLADVYSQEMLNIPLDIGDTFFKKTDFVPMKPEDQKKKLVYYATCDLAVSQAQRADYSAFAVGGMDEEGRLYCKHVIKERMDALEIVDTILMIQKIYKPVLFGLEQGTIQKAIGPYLNEEMLKRGEFINTVLLKPSGDKLTRARSIQARMRSGACKFDKDADWYQGFEDELLRFPRDKHDDQVDAWAYLGLMLDRMWEAPTEKEIEEEEYEAYVRDNNVVDSGRSAVCGY</sequence>
<name>A0A6J5LD76_9CAUD</name>
<dbReference type="InterPro" id="IPR006517">
    <property type="entry name" value="Phage_terminase_lsu-like_C"/>
</dbReference>
<proteinExistence type="predicted"/>